<dbReference type="EMBL" id="AE002565">
    <property type="protein sequence ID" value="AAG40462.1"/>
    <property type="molecule type" value="Genomic_DNA"/>
</dbReference>
<reference evidence="1" key="1">
    <citation type="journal article" date="2000" name="Mol. Microbiol.">
        <title>Enterococcus faecalis conjugative plasmid pAM373: complete nucleotide sequence and genetic analyses of sex pheromone response.</title>
        <authorList>
            <person name="De Boever E.H."/>
            <person name="Clewell D.B."/>
            <person name="Fraser C.M."/>
        </authorList>
    </citation>
    <scope>NUCLEOTIDE SEQUENCE [LARGE SCALE GENOMIC DNA]</scope>
    <source>
        <plasmid evidence="1">pAM373</plasmid>
    </source>
</reference>
<proteinExistence type="predicted"/>
<sequence length="34" mass="3830">MVSTTLKLKLTLFSSGFPPLNNSYKISIPQDFIQ</sequence>
<evidence type="ECO:0000313" key="1">
    <source>
        <dbReference type="EMBL" id="AAG40462.1"/>
    </source>
</evidence>
<organism evidence="1">
    <name type="scientific">Enterococcus faecalis</name>
    <name type="common">Streptococcus faecalis</name>
    <dbReference type="NCBI Taxonomy" id="1351"/>
    <lineage>
        <taxon>Bacteria</taxon>
        <taxon>Bacillati</taxon>
        <taxon>Bacillota</taxon>
        <taxon>Bacilli</taxon>
        <taxon>Lactobacillales</taxon>
        <taxon>Enterococcaceae</taxon>
        <taxon>Enterococcus</taxon>
    </lineage>
</organism>
<name>Q9F1E9_ENTFL</name>
<gene>
    <name evidence="1" type="primary">EP0048</name>
</gene>
<keyword evidence="1" id="KW-0614">Plasmid</keyword>
<protein>
    <submittedName>
        <fullName evidence="1">Uncharacterized protein</fullName>
    </submittedName>
</protein>
<accession>Q9F1E9</accession>
<dbReference type="AlphaFoldDB" id="Q9F1E9"/>
<geneLocation type="plasmid" evidence="1">
    <name>pAM373</name>
</geneLocation>